<feature type="transmembrane region" description="Helical" evidence="1">
    <location>
        <begin position="53"/>
        <end position="75"/>
    </location>
</feature>
<dbReference type="InterPro" id="IPR051311">
    <property type="entry name" value="DedA_domain"/>
</dbReference>
<dbReference type="RefSeq" id="WP_144730660.1">
    <property type="nucleotide sequence ID" value="NZ_ML675583.1"/>
</dbReference>
<comment type="caution">
    <text evidence="3">The sequence shown here is derived from an EMBL/GenBank/DDBJ whole genome shotgun (WGS) entry which is preliminary data.</text>
</comment>
<keyword evidence="4" id="KW-1185">Reference proteome</keyword>
<dbReference type="EMBL" id="VOAH01000007">
    <property type="protein sequence ID" value="TVP40499.1"/>
    <property type="molecule type" value="Genomic_DNA"/>
</dbReference>
<keyword evidence="1" id="KW-0472">Membrane</keyword>
<dbReference type="GO" id="GO:0005886">
    <property type="term" value="C:plasma membrane"/>
    <property type="evidence" value="ECO:0007669"/>
    <property type="project" value="TreeGrafter"/>
</dbReference>
<dbReference type="PANTHER" id="PTHR42709:SF10">
    <property type="entry name" value="SNARE ASSOCIATED GOLGI PROTEIN"/>
    <property type="match status" value="1"/>
</dbReference>
<dbReference type="Pfam" id="PF09335">
    <property type="entry name" value="VTT_dom"/>
    <property type="match status" value="1"/>
</dbReference>
<feature type="domain" description="VTT" evidence="2">
    <location>
        <begin position="52"/>
        <end position="140"/>
    </location>
</feature>
<evidence type="ECO:0000313" key="3">
    <source>
        <dbReference type="EMBL" id="TVP40499.1"/>
    </source>
</evidence>
<evidence type="ECO:0000313" key="4">
    <source>
        <dbReference type="Proteomes" id="UP000315289"/>
    </source>
</evidence>
<gene>
    <name evidence="3" type="ORF">NARC_70077</name>
</gene>
<dbReference type="InterPro" id="IPR032816">
    <property type="entry name" value="VTT_dom"/>
</dbReference>
<name>A0A557SV65_9ARCH</name>
<dbReference type="Proteomes" id="UP000315289">
    <property type="component" value="Unassembled WGS sequence"/>
</dbReference>
<evidence type="ECO:0000256" key="1">
    <source>
        <dbReference type="SAM" id="Phobius"/>
    </source>
</evidence>
<reference evidence="3 4" key="1">
    <citation type="journal article" date="2019" name="Front. Microbiol.">
        <title>Ammonia Oxidation by the Arctic Terrestrial Thaumarchaeote Candidatus Nitrosocosmicus arcticus Is Stimulated by Increasing Temperatures.</title>
        <authorList>
            <person name="Alves R.J.E."/>
            <person name="Kerou M."/>
            <person name="Zappe A."/>
            <person name="Bittner R."/>
            <person name="Abby S.S."/>
            <person name="Schmidt H.A."/>
            <person name="Pfeifer K."/>
            <person name="Schleper C."/>
        </authorList>
    </citation>
    <scope>NUCLEOTIDE SEQUENCE [LARGE SCALE GENOMIC DNA]</scope>
    <source>
        <strain evidence="3 4">Kfb</strain>
    </source>
</reference>
<sequence length="222" mass="24730">MIDIPDLYSFYSSSGYIGIFLISFIGSIIPFIPVPYFPVLVTSALDKSLDPNLIVLLSTMGAVLAKTIIFIASYYGRNILSKKTKTRMLPLQKVLSKYGGIGVFVAALTPIPDDLVYIPLGIAKYSPSRFALFTFAGKFFLGATIVWGTVFLGRPIMDRFLVVTDSSNEYSTILVPLITVLILAVVLFFTFKFDWAKIIGKWFPWAIDNPDGNFDDDHKKNN</sequence>
<keyword evidence="1" id="KW-1133">Transmembrane helix</keyword>
<dbReference type="OrthoDB" id="10722at2157"/>
<dbReference type="AlphaFoldDB" id="A0A557SV65"/>
<keyword evidence="1" id="KW-0812">Transmembrane</keyword>
<feature type="transmembrane region" description="Helical" evidence="1">
    <location>
        <begin position="173"/>
        <end position="191"/>
    </location>
</feature>
<dbReference type="PANTHER" id="PTHR42709">
    <property type="entry name" value="ALKALINE PHOSPHATASE LIKE PROTEIN"/>
    <property type="match status" value="1"/>
</dbReference>
<accession>A0A557SV65</accession>
<feature type="transmembrane region" description="Helical" evidence="1">
    <location>
        <begin position="130"/>
        <end position="153"/>
    </location>
</feature>
<feature type="transmembrane region" description="Helical" evidence="1">
    <location>
        <begin position="16"/>
        <end position="41"/>
    </location>
</feature>
<proteinExistence type="predicted"/>
<protein>
    <submittedName>
        <fullName evidence="3">DedA family membrane protein</fullName>
    </submittedName>
</protein>
<evidence type="ECO:0000259" key="2">
    <source>
        <dbReference type="Pfam" id="PF09335"/>
    </source>
</evidence>
<organism evidence="3 4">
    <name type="scientific">Candidatus Nitrosocosmicus arcticus</name>
    <dbReference type="NCBI Taxonomy" id="2035267"/>
    <lineage>
        <taxon>Archaea</taxon>
        <taxon>Nitrososphaerota</taxon>
        <taxon>Nitrososphaeria</taxon>
        <taxon>Nitrososphaerales</taxon>
        <taxon>Nitrososphaeraceae</taxon>
        <taxon>Candidatus Nitrosocosmicus</taxon>
    </lineage>
</organism>